<evidence type="ECO:0000313" key="2">
    <source>
        <dbReference type="EMBL" id="CAF1442108.1"/>
    </source>
</evidence>
<accession>A0A815NTI8</accession>
<gene>
    <name evidence="3" type="ORF">BYL167_LOCUS6691</name>
    <name evidence="2" type="ORF">CJN711_LOCUS24130</name>
</gene>
<dbReference type="EMBL" id="CAJNOV010011217">
    <property type="protein sequence ID" value="CAF1442108.1"/>
    <property type="molecule type" value="Genomic_DNA"/>
</dbReference>
<dbReference type="PROSITE" id="PS50181">
    <property type="entry name" value="FBOX"/>
    <property type="match status" value="1"/>
</dbReference>
<feature type="non-terminal residue" evidence="2">
    <location>
        <position position="405"/>
    </location>
</feature>
<protein>
    <recommendedName>
        <fullName evidence="1">F-box domain-containing protein</fullName>
    </recommendedName>
</protein>
<dbReference type="InterPro" id="IPR032675">
    <property type="entry name" value="LRR_dom_sf"/>
</dbReference>
<evidence type="ECO:0000313" key="4">
    <source>
        <dbReference type="Proteomes" id="UP000663855"/>
    </source>
</evidence>
<dbReference type="Proteomes" id="UP000663855">
    <property type="component" value="Unassembled WGS sequence"/>
</dbReference>
<name>A0A815NTI8_9BILA</name>
<evidence type="ECO:0000259" key="1">
    <source>
        <dbReference type="PROSITE" id="PS50181"/>
    </source>
</evidence>
<dbReference type="AlphaFoldDB" id="A0A815NTI8"/>
<dbReference type="Gene3D" id="3.80.10.10">
    <property type="entry name" value="Ribonuclease Inhibitor"/>
    <property type="match status" value="1"/>
</dbReference>
<feature type="domain" description="F-box" evidence="1">
    <location>
        <begin position="81"/>
        <end position="128"/>
    </location>
</feature>
<dbReference type="SUPFAM" id="SSF52047">
    <property type="entry name" value="RNI-like"/>
    <property type="match status" value="1"/>
</dbReference>
<evidence type="ECO:0000313" key="3">
    <source>
        <dbReference type="EMBL" id="CAF3866758.1"/>
    </source>
</evidence>
<proteinExistence type="predicted"/>
<sequence>MENGSYWNSLTFYSTKTTSYGTWLSSVNSSLIVENILTLLEIQIDEKDWTISMNEVQRKLSFDGLFEEKTIKFLNEFDQSMTCFENLSNELLCEIFDYLDGYQLFQTFSNLNSRFEQLIHSSCVLIKTRFCIYQSDKVLNTFEQFIFSNRHQIFSIYLNFVLQNSYLFSWYLFDSSFDRLESLLFKVTQSNKLMSMLNNLSSLPNLFSLTIETYSVKEQINDIYRLIFILPKLKYYRISSFNYYRSIILPIAMNNQFSPIEHLVINHYCSLNELQSLISYTPQLRRLTLHKTETNDLNVTILSSTITLANLQSISLDLCQTTFNELELFITKIFSNLKSLSIIGSRDISFLNAYRWKQLILNNFSQLEKFYLTYYDGINNNNQYPIYTGPVNQFSSSFWIQRKWI</sequence>
<dbReference type="Proteomes" id="UP000681967">
    <property type="component" value="Unassembled WGS sequence"/>
</dbReference>
<dbReference type="InterPro" id="IPR001810">
    <property type="entry name" value="F-box_dom"/>
</dbReference>
<organism evidence="2 4">
    <name type="scientific">Rotaria magnacalcarata</name>
    <dbReference type="NCBI Taxonomy" id="392030"/>
    <lineage>
        <taxon>Eukaryota</taxon>
        <taxon>Metazoa</taxon>
        <taxon>Spiralia</taxon>
        <taxon>Gnathifera</taxon>
        <taxon>Rotifera</taxon>
        <taxon>Eurotatoria</taxon>
        <taxon>Bdelloidea</taxon>
        <taxon>Philodinida</taxon>
        <taxon>Philodinidae</taxon>
        <taxon>Rotaria</taxon>
    </lineage>
</organism>
<comment type="caution">
    <text evidence="2">The sequence shown here is derived from an EMBL/GenBank/DDBJ whole genome shotgun (WGS) entry which is preliminary data.</text>
</comment>
<reference evidence="2" key="1">
    <citation type="submission" date="2021-02" db="EMBL/GenBank/DDBJ databases">
        <authorList>
            <person name="Nowell W R."/>
        </authorList>
    </citation>
    <scope>NUCLEOTIDE SEQUENCE</scope>
</reference>
<dbReference type="EMBL" id="CAJOBH010001660">
    <property type="protein sequence ID" value="CAF3866758.1"/>
    <property type="molecule type" value="Genomic_DNA"/>
</dbReference>